<feature type="domain" description="Kringle" evidence="6">
    <location>
        <begin position="33"/>
        <end position="98"/>
    </location>
</feature>
<dbReference type="OrthoDB" id="6157674at2759"/>
<evidence type="ECO:0000256" key="3">
    <source>
        <dbReference type="PROSITE-ProRule" id="PRU00121"/>
    </source>
</evidence>
<dbReference type="PROSITE" id="PS50070">
    <property type="entry name" value="KRINGLE_2"/>
    <property type="match status" value="1"/>
</dbReference>
<dbReference type="PANTHER" id="PTHR24261:SF7">
    <property type="entry name" value="KRINGLE DOMAIN-CONTAINING PROTEIN"/>
    <property type="match status" value="1"/>
</dbReference>
<keyword evidence="1 3" id="KW-0420">Kringle</keyword>
<evidence type="ECO:0000256" key="5">
    <source>
        <dbReference type="SAM" id="SignalP"/>
    </source>
</evidence>
<keyword evidence="2 3" id="KW-1015">Disulfide bond</keyword>
<feature type="disulfide bond" evidence="3">
    <location>
        <begin position="70"/>
        <end position="93"/>
    </location>
</feature>
<feature type="transmembrane region" description="Helical" evidence="4">
    <location>
        <begin position="315"/>
        <end position="340"/>
    </location>
</feature>
<dbReference type="PROSITE" id="PS50092">
    <property type="entry name" value="TSP1"/>
    <property type="match status" value="1"/>
</dbReference>
<accession>A0A6J8AKK4</accession>
<dbReference type="CDD" id="cd00108">
    <property type="entry name" value="KR"/>
    <property type="match status" value="1"/>
</dbReference>
<keyword evidence="8" id="KW-1185">Reference proteome</keyword>
<sequence length="386" mass="44115">MNNAIIIVVSILSGIVLKCAGTDCFENDNGVISYTGTTSVTHTGKTCQRWDTNYPHDRYYILGSEHHNYCRSPDAERGFWCYTMDVNTRWEYCDIPQCGLSTETGTVTNTQITSVTSVSLRESTTEGFMNMITNDTSPAIDTESTPYTIRELFSPMSENANTAISILMTETATQTTTGIEYINTNGEWSMWEDWKFCEVNCVREDTTDGKQRRWRKCTGSKCSGNYMEERPCSELGICKGMRPRKLSCKCPKRLINTKWHFLDGKNILNSEVKKRVLEDFNKNIKSEISVDKKTVSKEVRKKISSVNKRKSAQSIGWGCIVFLILPMVFLIAIDILNCYIHFRARCGRKKQNRIATISVIQDHGHNANTLQENVDNTEEFFCQRKW</sequence>
<dbReference type="PROSITE" id="PS00021">
    <property type="entry name" value="KRINGLE_1"/>
    <property type="match status" value="1"/>
</dbReference>
<dbReference type="EMBL" id="CACVKT020001621">
    <property type="protein sequence ID" value="CAC5369820.1"/>
    <property type="molecule type" value="Genomic_DNA"/>
</dbReference>
<dbReference type="Pfam" id="PF00051">
    <property type="entry name" value="Kringle"/>
    <property type="match status" value="1"/>
</dbReference>
<dbReference type="InterPro" id="IPR036383">
    <property type="entry name" value="TSP1_rpt_sf"/>
</dbReference>
<dbReference type="InterPro" id="IPR038178">
    <property type="entry name" value="Kringle_sf"/>
</dbReference>
<evidence type="ECO:0000256" key="2">
    <source>
        <dbReference type="ARBA" id="ARBA00023157"/>
    </source>
</evidence>
<gene>
    <name evidence="7" type="ORF">MCOR_8868</name>
</gene>
<dbReference type="Gene3D" id="2.40.20.10">
    <property type="entry name" value="Plasminogen Kringle 4"/>
    <property type="match status" value="1"/>
</dbReference>
<dbReference type="AlphaFoldDB" id="A0A6J8AKK4"/>
<feature type="signal peptide" evidence="5">
    <location>
        <begin position="1"/>
        <end position="21"/>
    </location>
</feature>
<protein>
    <recommendedName>
        <fullName evidence="6">Kringle domain-containing protein</fullName>
    </recommendedName>
</protein>
<keyword evidence="4" id="KW-0812">Transmembrane</keyword>
<dbReference type="InterPro" id="IPR050759">
    <property type="entry name" value="Serine_protease_kringle"/>
</dbReference>
<keyword evidence="4" id="KW-0472">Membrane</keyword>
<keyword evidence="5" id="KW-0732">Signal</keyword>
<dbReference type="Proteomes" id="UP000507470">
    <property type="component" value="Unassembled WGS sequence"/>
</dbReference>
<evidence type="ECO:0000313" key="8">
    <source>
        <dbReference type="Proteomes" id="UP000507470"/>
    </source>
</evidence>
<evidence type="ECO:0000313" key="7">
    <source>
        <dbReference type="EMBL" id="CAC5369820.1"/>
    </source>
</evidence>
<keyword evidence="4" id="KW-1133">Transmembrane helix</keyword>
<dbReference type="InterPro" id="IPR018056">
    <property type="entry name" value="Kringle_CS"/>
</dbReference>
<dbReference type="GO" id="GO:0005615">
    <property type="term" value="C:extracellular space"/>
    <property type="evidence" value="ECO:0007669"/>
    <property type="project" value="TreeGrafter"/>
</dbReference>
<dbReference type="InterPro" id="IPR000884">
    <property type="entry name" value="TSP1_rpt"/>
</dbReference>
<dbReference type="GO" id="GO:0005102">
    <property type="term" value="F:signaling receptor binding"/>
    <property type="evidence" value="ECO:0007669"/>
    <property type="project" value="TreeGrafter"/>
</dbReference>
<evidence type="ECO:0000256" key="4">
    <source>
        <dbReference type="SAM" id="Phobius"/>
    </source>
</evidence>
<organism evidence="7 8">
    <name type="scientific">Mytilus coruscus</name>
    <name type="common">Sea mussel</name>
    <dbReference type="NCBI Taxonomy" id="42192"/>
    <lineage>
        <taxon>Eukaryota</taxon>
        <taxon>Metazoa</taxon>
        <taxon>Spiralia</taxon>
        <taxon>Lophotrochozoa</taxon>
        <taxon>Mollusca</taxon>
        <taxon>Bivalvia</taxon>
        <taxon>Autobranchia</taxon>
        <taxon>Pteriomorphia</taxon>
        <taxon>Mytilida</taxon>
        <taxon>Mytiloidea</taxon>
        <taxon>Mytilidae</taxon>
        <taxon>Mytilinae</taxon>
        <taxon>Mytilus</taxon>
    </lineage>
</organism>
<dbReference type="GO" id="GO:0004175">
    <property type="term" value="F:endopeptidase activity"/>
    <property type="evidence" value="ECO:0007669"/>
    <property type="project" value="TreeGrafter"/>
</dbReference>
<proteinExistence type="predicted"/>
<evidence type="ECO:0000259" key="6">
    <source>
        <dbReference type="PROSITE" id="PS50070"/>
    </source>
</evidence>
<dbReference type="PRINTS" id="PR00018">
    <property type="entry name" value="KRINGLE"/>
</dbReference>
<comment type="caution">
    <text evidence="3">Lacks conserved residue(s) required for the propagation of feature annotation.</text>
</comment>
<dbReference type="InterPro" id="IPR000001">
    <property type="entry name" value="Kringle"/>
</dbReference>
<dbReference type="SMART" id="SM00130">
    <property type="entry name" value="KR"/>
    <property type="match status" value="1"/>
</dbReference>
<name>A0A6J8AKK4_MYTCO</name>
<dbReference type="InterPro" id="IPR013806">
    <property type="entry name" value="Kringle-like"/>
</dbReference>
<dbReference type="Gene3D" id="2.20.100.10">
    <property type="entry name" value="Thrombospondin type-1 (TSP1) repeat"/>
    <property type="match status" value="1"/>
</dbReference>
<feature type="chain" id="PRO_5027096922" description="Kringle domain-containing protein" evidence="5">
    <location>
        <begin position="22"/>
        <end position="386"/>
    </location>
</feature>
<dbReference type="SUPFAM" id="SSF57440">
    <property type="entry name" value="Kringle-like"/>
    <property type="match status" value="1"/>
</dbReference>
<evidence type="ECO:0000256" key="1">
    <source>
        <dbReference type="ARBA" id="ARBA00022572"/>
    </source>
</evidence>
<dbReference type="PANTHER" id="PTHR24261">
    <property type="entry name" value="PLASMINOGEN-RELATED"/>
    <property type="match status" value="1"/>
</dbReference>
<reference evidence="7 8" key="1">
    <citation type="submission" date="2020-06" db="EMBL/GenBank/DDBJ databases">
        <authorList>
            <person name="Li R."/>
            <person name="Bekaert M."/>
        </authorList>
    </citation>
    <scope>NUCLEOTIDE SEQUENCE [LARGE SCALE GENOMIC DNA]</scope>
    <source>
        <strain evidence="8">wild</strain>
    </source>
</reference>